<dbReference type="InterPro" id="IPR036412">
    <property type="entry name" value="HAD-like_sf"/>
</dbReference>
<dbReference type="NCBIfam" id="TIGR01488">
    <property type="entry name" value="HAD-SF-IB"/>
    <property type="match status" value="1"/>
</dbReference>
<dbReference type="GO" id="GO:0000287">
    <property type="term" value="F:magnesium ion binding"/>
    <property type="evidence" value="ECO:0007669"/>
    <property type="project" value="TreeGrafter"/>
</dbReference>
<reference evidence="11" key="1">
    <citation type="submission" date="2005-11" db="EMBL/GenBank/DDBJ databases">
        <title>Single cell genomics - a new approach in prokaryotic microbiology.</title>
        <authorList>
            <person name="Kvist T."/>
            <person name="Ahring B."/>
            <person name="Lasken R."/>
            <person name="Westermann P."/>
        </authorList>
    </citation>
    <scope>NUCLEOTIDE SEQUENCE</scope>
</reference>
<dbReference type="EMBL" id="DQ284446">
    <property type="protein sequence ID" value="ABB88986.1"/>
    <property type="molecule type" value="Genomic_DNA"/>
</dbReference>
<protein>
    <recommendedName>
        <fullName evidence="4">phosphoserine phosphatase</fullName>
        <ecNumber evidence="4">3.1.3.3</ecNumber>
    </recommendedName>
    <alternativeName>
        <fullName evidence="10">O-phosphoserine phosphohydrolase</fullName>
    </alternativeName>
</protein>
<evidence type="ECO:0000256" key="10">
    <source>
        <dbReference type="ARBA" id="ARBA00031693"/>
    </source>
</evidence>
<keyword evidence="5" id="KW-0028">Amino-acid biosynthesis</keyword>
<evidence type="ECO:0000256" key="5">
    <source>
        <dbReference type="ARBA" id="ARBA00022605"/>
    </source>
</evidence>
<sequence>MLIIFDVEGVLLNAEYLPVLAQKFGPQKEKEIWDITKQGIRGDIDWEDGLCKRVNALRGISYEDALSIGENLEIMPGAKVLCNALRNAGWKMIAVSGGFTIITDRLKKELLLDKIYSNELVFKDGKLDEVIISVTSDKSKAVNEIIREWGIRKEDIVVVVDGANDLKLFEIAGYTVGFCPVDVVKARADAIIEIRDLTLLLNLLEKKYGKAVLTNNNQ</sequence>
<dbReference type="GO" id="GO:0005737">
    <property type="term" value="C:cytoplasm"/>
    <property type="evidence" value="ECO:0007669"/>
    <property type="project" value="TreeGrafter"/>
</dbReference>
<dbReference type="GO" id="GO:0006564">
    <property type="term" value="P:L-serine biosynthetic process"/>
    <property type="evidence" value="ECO:0007669"/>
    <property type="project" value="UniProtKB-KW"/>
</dbReference>
<dbReference type="UniPathway" id="UPA00135">
    <property type="reaction ID" value="UER00198"/>
</dbReference>
<dbReference type="EC" id="3.1.3.3" evidence="4"/>
<evidence type="ECO:0000256" key="2">
    <source>
        <dbReference type="ARBA" id="ARBA00005135"/>
    </source>
</evidence>
<dbReference type="AlphaFoldDB" id="Q2V9E2"/>
<proteinExistence type="inferred from homology"/>
<evidence type="ECO:0000256" key="4">
    <source>
        <dbReference type="ARBA" id="ARBA00012640"/>
    </source>
</evidence>
<keyword evidence="6" id="KW-0479">Metal-binding</keyword>
<dbReference type="PANTHER" id="PTHR43344">
    <property type="entry name" value="PHOSPHOSERINE PHOSPHATASE"/>
    <property type="match status" value="1"/>
</dbReference>
<evidence type="ECO:0000256" key="9">
    <source>
        <dbReference type="ARBA" id="ARBA00023299"/>
    </source>
</evidence>
<evidence type="ECO:0000256" key="3">
    <source>
        <dbReference type="ARBA" id="ARBA00009184"/>
    </source>
</evidence>
<keyword evidence="8" id="KW-0460">Magnesium</keyword>
<dbReference type="Gene3D" id="3.40.50.1000">
    <property type="entry name" value="HAD superfamily/HAD-like"/>
    <property type="match status" value="1"/>
</dbReference>
<dbReference type="InterPro" id="IPR023214">
    <property type="entry name" value="HAD_sf"/>
</dbReference>
<dbReference type="GO" id="GO:0036424">
    <property type="term" value="F:L-phosphoserine phosphatase activity"/>
    <property type="evidence" value="ECO:0007669"/>
    <property type="project" value="InterPro"/>
</dbReference>
<dbReference type="InterPro" id="IPR004469">
    <property type="entry name" value="PSP"/>
</dbReference>
<evidence type="ECO:0000256" key="6">
    <source>
        <dbReference type="ARBA" id="ARBA00022723"/>
    </source>
</evidence>
<comment type="cofactor">
    <cofactor evidence="1">
        <name>Mg(2+)</name>
        <dbReference type="ChEBI" id="CHEBI:18420"/>
    </cofactor>
</comment>
<evidence type="ECO:0000256" key="1">
    <source>
        <dbReference type="ARBA" id="ARBA00001946"/>
    </source>
</evidence>
<dbReference type="PANTHER" id="PTHR43344:SF2">
    <property type="entry name" value="PHOSPHOSERINE PHOSPHATASE"/>
    <property type="match status" value="1"/>
</dbReference>
<comment type="pathway">
    <text evidence="2">Amino-acid biosynthesis; L-serine biosynthesis; L-serine from 3-phospho-D-glycerate: step 3/3.</text>
</comment>
<name>Q2V9E2_9CREN</name>
<evidence type="ECO:0000256" key="8">
    <source>
        <dbReference type="ARBA" id="ARBA00022842"/>
    </source>
</evidence>
<dbReference type="Pfam" id="PF00702">
    <property type="entry name" value="Hydrolase"/>
    <property type="match status" value="1"/>
</dbReference>
<dbReference type="SUPFAM" id="SSF56784">
    <property type="entry name" value="HAD-like"/>
    <property type="match status" value="1"/>
</dbReference>
<dbReference type="NCBIfam" id="TIGR00338">
    <property type="entry name" value="serB"/>
    <property type="match status" value="1"/>
</dbReference>
<evidence type="ECO:0000256" key="7">
    <source>
        <dbReference type="ARBA" id="ARBA00022801"/>
    </source>
</evidence>
<keyword evidence="9" id="KW-0718">Serine biosynthesis</keyword>
<organism evidence="11">
    <name type="scientific">uncultured crenarchaeote</name>
    <dbReference type="NCBI Taxonomy" id="29281"/>
    <lineage>
        <taxon>Archaea</taxon>
        <taxon>Thermoproteota</taxon>
        <taxon>environmental samples</taxon>
    </lineage>
</organism>
<dbReference type="InterPro" id="IPR050582">
    <property type="entry name" value="HAD-like_SerB"/>
</dbReference>
<accession>Q2V9E2</accession>
<comment type="similarity">
    <text evidence="3">Belongs to the HAD-like hydrolase superfamily. SerB family.</text>
</comment>
<evidence type="ECO:0000313" key="11">
    <source>
        <dbReference type="EMBL" id="ABB88986.1"/>
    </source>
</evidence>
<keyword evidence="7" id="KW-0378">Hydrolase</keyword>